<evidence type="ECO:0000256" key="3">
    <source>
        <dbReference type="ARBA" id="ARBA00022630"/>
    </source>
</evidence>
<feature type="region of interest" description="Disordered" evidence="6">
    <location>
        <begin position="352"/>
        <end position="606"/>
    </location>
</feature>
<feature type="compositionally biased region" description="Basic and acidic residues" evidence="6">
    <location>
        <begin position="359"/>
        <end position="372"/>
    </location>
</feature>
<keyword evidence="4 5" id="KW-0274">FAD</keyword>
<evidence type="ECO:0000256" key="2">
    <source>
        <dbReference type="ARBA" id="ARBA00010790"/>
    </source>
</evidence>
<comment type="similarity">
    <text evidence="2 5">Belongs to the GMC oxidoreductase family.</text>
</comment>
<dbReference type="Pfam" id="PF00732">
    <property type="entry name" value="GMC_oxred_N"/>
    <property type="match status" value="1"/>
</dbReference>
<reference evidence="10" key="1">
    <citation type="submission" date="2021-05" db="EMBL/GenBank/DDBJ databases">
        <authorList>
            <person name="Alioto T."/>
            <person name="Alioto T."/>
            <person name="Gomez Garrido J."/>
        </authorList>
    </citation>
    <scope>NUCLEOTIDE SEQUENCE</scope>
</reference>
<feature type="compositionally biased region" description="Basic residues" evidence="6">
    <location>
        <begin position="405"/>
        <end position="414"/>
    </location>
</feature>
<feature type="compositionally biased region" description="Basic residues" evidence="6">
    <location>
        <begin position="535"/>
        <end position="549"/>
    </location>
</feature>
<dbReference type="PANTHER" id="PTHR11552:SF147">
    <property type="entry name" value="CHOLINE DEHYDROGENASE, MITOCHONDRIAL"/>
    <property type="match status" value="1"/>
</dbReference>
<evidence type="ECO:0000256" key="7">
    <source>
        <dbReference type="SAM" id="Phobius"/>
    </source>
</evidence>
<proteinExistence type="inferred from homology"/>
<dbReference type="InterPro" id="IPR012132">
    <property type="entry name" value="GMC_OxRdtase"/>
</dbReference>
<dbReference type="EMBL" id="HBUF01189984">
    <property type="protein sequence ID" value="CAG6657878.1"/>
    <property type="molecule type" value="Transcribed_RNA"/>
</dbReference>
<organism evidence="10">
    <name type="scientific">Cacopsylla melanoneura</name>
    <dbReference type="NCBI Taxonomy" id="428564"/>
    <lineage>
        <taxon>Eukaryota</taxon>
        <taxon>Metazoa</taxon>
        <taxon>Ecdysozoa</taxon>
        <taxon>Arthropoda</taxon>
        <taxon>Hexapoda</taxon>
        <taxon>Insecta</taxon>
        <taxon>Pterygota</taxon>
        <taxon>Neoptera</taxon>
        <taxon>Paraneoptera</taxon>
        <taxon>Hemiptera</taxon>
        <taxon>Sternorrhyncha</taxon>
        <taxon>Psylloidea</taxon>
        <taxon>Psyllidae</taxon>
        <taxon>Psyllinae</taxon>
        <taxon>Cacopsylla</taxon>
    </lineage>
</organism>
<evidence type="ECO:0000256" key="5">
    <source>
        <dbReference type="RuleBase" id="RU003968"/>
    </source>
</evidence>
<dbReference type="EMBL" id="HBUF01189987">
    <property type="protein sequence ID" value="CAG6657897.1"/>
    <property type="molecule type" value="Transcribed_RNA"/>
</dbReference>
<comment type="cofactor">
    <cofactor evidence="1">
        <name>FAD</name>
        <dbReference type="ChEBI" id="CHEBI:57692"/>
    </cofactor>
</comment>
<keyword evidence="7" id="KW-0472">Membrane</keyword>
<name>A0A8D8RUD3_9HEMI</name>
<dbReference type="InterPro" id="IPR036188">
    <property type="entry name" value="FAD/NAD-bd_sf"/>
</dbReference>
<evidence type="ECO:0000256" key="1">
    <source>
        <dbReference type="ARBA" id="ARBA00001974"/>
    </source>
</evidence>
<dbReference type="Gene3D" id="3.30.560.10">
    <property type="entry name" value="Glucose Oxidase, domain 3"/>
    <property type="match status" value="1"/>
</dbReference>
<dbReference type="SUPFAM" id="SSF51905">
    <property type="entry name" value="FAD/NAD(P)-binding domain"/>
    <property type="match status" value="1"/>
</dbReference>
<dbReference type="PROSITE" id="PS00624">
    <property type="entry name" value="GMC_OXRED_2"/>
    <property type="match status" value="1"/>
</dbReference>
<feature type="compositionally biased region" description="Low complexity" evidence="6">
    <location>
        <begin position="555"/>
        <end position="564"/>
    </location>
</feature>
<protein>
    <submittedName>
        <fullName evidence="10">Glucose dehydrogenase [FAD, quinone]</fullName>
    </submittedName>
</protein>
<evidence type="ECO:0000259" key="8">
    <source>
        <dbReference type="PROSITE" id="PS00623"/>
    </source>
</evidence>
<dbReference type="AlphaFoldDB" id="A0A8D8RUD3"/>
<dbReference type="EMBL" id="HBUF01189989">
    <property type="protein sequence ID" value="CAG6657909.1"/>
    <property type="molecule type" value="Transcribed_RNA"/>
</dbReference>
<evidence type="ECO:0000313" key="10">
    <source>
        <dbReference type="EMBL" id="CAG6657878.1"/>
    </source>
</evidence>
<evidence type="ECO:0000259" key="9">
    <source>
        <dbReference type="PROSITE" id="PS00624"/>
    </source>
</evidence>
<evidence type="ECO:0000256" key="4">
    <source>
        <dbReference type="ARBA" id="ARBA00022827"/>
    </source>
</evidence>
<feature type="compositionally biased region" description="Acidic residues" evidence="6">
    <location>
        <begin position="509"/>
        <end position="531"/>
    </location>
</feature>
<dbReference type="InterPro" id="IPR000172">
    <property type="entry name" value="GMC_OxRdtase_N"/>
</dbReference>
<accession>A0A8D8RUD3</accession>
<feature type="compositionally biased region" description="Low complexity" evidence="6">
    <location>
        <begin position="575"/>
        <end position="588"/>
    </location>
</feature>
<sequence length="745" mass="83981">MPQISCANLDTHGSVVATLFTHFLTSILTKQCEFGNVAYPPDRTNDVLDNHVKIDMIVVGSGSSGSVIANRLSEVAKWNVLLIEAGDDPSVSSYIPALTFALQKTSIDWAYKTEKQPGVCEGLENGVCNMPRGKALGGSSNMNFMMYLVGNPNDYNSWGSSDWNFKNVEKYFHKSFAEYYFAGHANDPIAYNKTELWDMILNAGKELNIHKLMYKNKNINPNKVGTLHLKTNIKDGERLNTAKAFLAPIKDRPNLFVMKNTLVTKILLDNKKATGVQVYKDEKYYEIKFTKELIISAGAVNTPQLLFQSGIGDEQLLKNENIDVKVNLPSVGKYLYDHPLFVVPVEMTPLETKKKRKSENKDETESSEEKKPERKHHRKQHGNEFIFGEEPNNNDKKNNAGGGRKSNKNHKHHKAAEGTLLGERKDPDNNEEGLTSAEERGVKTTDIPPFNIPTLNFKPVVFEEEPEVPQMPNINERLPTTITPELSTSPTTTTTTTTTSTSTARTMPDDDDDDDMDDVNYDEGYEADNEEQDRYRRRRSPRHKNKKNKNKENNKNAANGNANAPSPKTDKSKQKNQPQQNGKQQSGVQDKKPKQKQAKQDNKKQAVVQSRSLVGKIFGFFSGLFKMFFISTLIGVGAIFVLSLLDEDKFKVVMEHIRGASQNYISRDLQNSIVKHTLNYSKFVKLVGTSTMQRMSDFYTYLTTDEKLMGYKKQVEEYIHVTYIRLSQLVDSYVNSAPSSSPTST</sequence>
<dbReference type="PANTHER" id="PTHR11552">
    <property type="entry name" value="GLUCOSE-METHANOL-CHOLINE GMC OXIDOREDUCTASE"/>
    <property type="match status" value="1"/>
</dbReference>
<keyword evidence="7" id="KW-0812">Transmembrane</keyword>
<feature type="compositionally biased region" description="Low complexity" evidence="6">
    <location>
        <begin position="479"/>
        <end position="506"/>
    </location>
</feature>
<dbReference type="Gene3D" id="3.50.50.60">
    <property type="entry name" value="FAD/NAD(P)-binding domain"/>
    <property type="match status" value="1"/>
</dbReference>
<dbReference type="GO" id="GO:0050660">
    <property type="term" value="F:flavin adenine dinucleotide binding"/>
    <property type="evidence" value="ECO:0007669"/>
    <property type="project" value="InterPro"/>
</dbReference>
<keyword evidence="3 5" id="KW-0285">Flavoprotein</keyword>
<feature type="transmembrane region" description="Helical" evidence="7">
    <location>
        <begin position="617"/>
        <end position="645"/>
    </location>
</feature>
<dbReference type="PROSITE" id="PS00623">
    <property type="entry name" value="GMC_OXRED_1"/>
    <property type="match status" value="1"/>
</dbReference>
<feature type="domain" description="Glucose-methanol-choline oxidoreductase N-terminal" evidence="8">
    <location>
        <begin position="133"/>
        <end position="156"/>
    </location>
</feature>
<keyword evidence="7" id="KW-1133">Transmembrane helix</keyword>
<feature type="domain" description="Glucose-methanol-choline oxidoreductase N-terminal" evidence="9">
    <location>
        <begin position="298"/>
        <end position="312"/>
    </location>
</feature>
<dbReference type="GO" id="GO:0016614">
    <property type="term" value="F:oxidoreductase activity, acting on CH-OH group of donors"/>
    <property type="evidence" value="ECO:0007669"/>
    <property type="project" value="InterPro"/>
</dbReference>
<evidence type="ECO:0000256" key="6">
    <source>
        <dbReference type="SAM" id="MobiDB-lite"/>
    </source>
</evidence>